<evidence type="ECO:0000313" key="2">
    <source>
        <dbReference type="EMBL" id="KAK1794760.1"/>
    </source>
</evidence>
<sequence length="114" mass="12327">MPALPIKIGHFSLAVGCFDPPRRASTRRSPPKTGRTPTPSEGPACDWWTSRFLSPPAEGAVRADVVGTCEAGQMSLATSYCTKEYVKLIRMDHVYRGHCQDNAGASGSRPPKPK</sequence>
<feature type="region of interest" description="Disordered" evidence="1">
    <location>
        <begin position="19"/>
        <end position="45"/>
    </location>
</feature>
<keyword evidence="3" id="KW-1185">Reference proteome</keyword>
<evidence type="ECO:0000313" key="3">
    <source>
        <dbReference type="Proteomes" id="UP001239994"/>
    </source>
</evidence>
<organism evidence="2 3">
    <name type="scientific">Electrophorus voltai</name>
    <dbReference type="NCBI Taxonomy" id="2609070"/>
    <lineage>
        <taxon>Eukaryota</taxon>
        <taxon>Metazoa</taxon>
        <taxon>Chordata</taxon>
        <taxon>Craniata</taxon>
        <taxon>Vertebrata</taxon>
        <taxon>Euteleostomi</taxon>
        <taxon>Actinopterygii</taxon>
        <taxon>Neopterygii</taxon>
        <taxon>Teleostei</taxon>
        <taxon>Ostariophysi</taxon>
        <taxon>Gymnotiformes</taxon>
        <taxon>Gymnotoidei</taxon>
        <taxon>Gymnotidae</taxon>
        <taxon>Electrophorus</taxon>
    </lineage>
</organism>
<protein>
    <submittedName>
        <fullName evidence="2">Uncharacterized protein</fullName>
    </submittedName>
</protein>
<dbReference type="Proteomes" id="UP001239994">
    <property type="component" value="Unassembled WGS sequence"/>
</dbReference>
<comment type="caution">
    <text evidence="2">The sequence shown here is derived from an EMBL/GenBank/DDBJ whole genome shotgun (WGS) entry which is preliminary data.</text>
</comment>
<evidence type="ECO:0000256" key="1">
    <source>
        <dbReference type="SAM" id="MobiDB-lite"/>
    </source>
</evidence>
<gene>
    <name evidence="2" type="ORF">P4O66_009967</name>
</gene>
<dbReference type="AlphaFoldDB" id="A0AAD9DTI2"/>
<dbReference type="EMBL" id="JAROKS010000016">
    <property type="protein sequence ID" value="KAK1794760.1"/>
    <property type="molecule type" value="Genomic_DNA"/>
</dbReference>
<name>A0AAD9DTI2_9TELE</name>
<proteinExistence type="predicted"/>
<feature type="non-terminal residue" evidence="2">
    <location>
        <position position="114"/>
    </location>
</feature>
<accession>A0AAD9DTI2</accession>
<reference evidence="2" key="1">
    <citation type="submission" date="2023-03" db="EMBL/GenBank/DDBJ databases">
        <title>Electrophorus voltai genome.</title>
        <authorList>
            <person name="Bian C."/>
        </authorList>
    </citation>
    <scope>NUCLEOTIDE SEQUENCE</scope>
    <source>
        <strain evidence="2">CB-2022</strain>
        <tissue evidence="2">Muscle</tissue>
    </source>
</reference>